<keyword evidence="3" id="KW-1185">Reference proteome</keyword>
<protein>
    <submittedName>
        <fullName evidence="2">Uncharacterized protein</fullName>
    </submittedName>
</protein>
<evidence type="ECO:0000313" key="3">
    <source>
        <dbReference type="Proteomes" id="UP001238450"/>
    </source>
</evidence>
<name>A0AAJ1TKC4_9BACL</name>
<dbReference type="AlphaFoldDB" id="A0AAJ1TKC4"/>
<dbReference type="RefSeq" id="WP_307252854.1">
    <property type="nucleotide sequence ID" value="NZ_JAUSUV010000007.1"/>
</dbReference>
<sequence length="123" mass="13754">MISWFRKRNNSPHTSQQLSAKLDHLESSVKELLNRSSEVHIHIHQLDIHQPVLEQLTFRLDQLDIDELSGSLNIGNNLGIQAPKKSVSKHSPPSAPSSTSSSEMNMSSNQSGFSIRYPNKPVD</sequence>
<organism evidence="2 3">
    <name type="scientific">Croceifilum oryzae</name>
    <dbReference type="NCBI Taxonomy" id="1553429"/>
    <lineage>
        <taxon>Bacteria</taxon>
        <taxon>Bacillati</taxon>
        <taxon>Bacillota</taxon>
        <taxon>Bacilli</taxon>
        <taxon>Bacillales</taxon>
        <taxon>Thermoactinomycetaceae</taxon>
        <taxon>Croceifilum</taxon>
    </lineage>
</organism>
<proteinExistence type="predicted"/>
<feature type="compositionally biased region" description="Low complexity" evidence="1">
    <location>
        <begin position="83"/>
        <end position="111"/>
    </location>
</feature>
<dbReference type="Proteomes" id="UP001238450">
    <property type="component" value="Unassembled WGS sequence"/>
</dbReference>
<accession>A0AAJ1TKC4</accession>
<comment type="caution">
    <text evidence="2">The sequence shown here is derived from an EMBL/GenBank/DDBJ whole genome shotgun (WGS) entry which is preliminary data.</text>
</comment>
<feature type="region of interest" description="Disordered" evidence="1">
    <location>
        <begin position="74"/>
        <end position="123"/>
    </location>
</feature>
<evidence type="ECO:0000313" key="2">
    <source>
        <dbReference type="EMBL" id="MDQ0417696.1"/>
    </source>
</evidence>
<gene>
    <name evidence="2" type="ORF">J2Z48_001869</name>
</gene>
<evidence type="ECO:0000256" key="1">
    <source>
        <dbReference type="SAM" id="MobiDB-lite"/>
    </source>
</evidence>
<dbReference type="EMBL" id="JAUSUV010000007">
    <property type="protein sequence ID" value="MDQ0417696.1"/>
    <property type="molecule type" value="Genomic_DNA"/>
</dbReference>
<reference evidence="2 3" key="1">
    <citation type="submission" date="2023-07" db="EMBL/GenBank/DDBJ databases">
        <title>Genomic Encyclopedia of Type Strains, Phase IV (KMG-IV): sequencing the most valuable type-strain genomes for metagenomic binning, comparative biology and taxonomic classification.</title>
        <authorList>
            <person name="Goeker M."/>
        </authorList>
    </citation>
    <scope>NUCLEOTIDE SEQUENCE [LARGE SCALE GENOMIC DNA]</scope>
    <source>
        <strain evidence="2 3">DSM 46876</strain>
    </source>
</reference>